<organism evidence="2 3">
    <name type="scientific">Cyclotella atomus</name>
    <dbReference type="NCBI Taxonomy" id="382360"/>
    <lineage>
        <taxon>Eukaryota</taxon>
        <taxon>Sar</taxon>
        <taxon>Stramenopiles</taxon>
        <taxon>Ochrophyta</taxon>
        <taxon>Bacillariophyta</taxon>
        <taxon>Coscinodiscophyceae</taxon>
        <taxon>Thalassiosirophycidae</taxon>
        <taxon>Stephanodiscales</taxon>
        <taxon>Stephanodiscaceae</taxon>
        <taxon>Cyclotella</taxon>
    </lineage>
</organism>
<dbReference type="EMBL" id="JALLPJ020001001">
    <property type="protein sequence ID" value="KAL3778176.1"/>
    <property type="molecule type" value="Genomic_DNA"/>
</dbReference>
<evidence type="ECO:0000313" key="3">
    <source>
        <dbReference type="Proteomes" id="UP001530400"/>
    </source>
</evidence>
<reference evidence="2 3" key="1">
    <citation type="submission" date="2024-10" db="EMBL/GenBank/DDBJ databases">
        <title>Updated reference genomes for cyclostephanoid diatoms.</title>
        <authorList>
            <person name="Roberts W.R."/>
            <person name="Alverson A.J."/>
        </authorList>
    </citation>
    <scope>NUCLEOTIDE SEQUENCE [LARGE SCALE GENOMIC DNA]</scope>
    <source>
        <strain evidence="2 3">AJA010-31</strain>
    </source>
</reference>
<name>A0ABD3NTR5_9STRA</name>
<evidence type="ECO:0000313" key="2">
    <source>
        <dbReference type="EMBL" id="KAL3778176.1"/>
    </source>
</evidence>
<feature type="region of interest" description="Disordered" evidence="1">
    <location>
        <begin position="99"/>
        <end position="122"/>
    </location>
</feature>
<keyword evidence="3" id="KW-1185">Reference proteome</keyword>
<accession>A0ABD3NTR5</accession>
<comment type="caution">
    <text evidence="2">The sequence shown here is derived from an EMBL/GenBank/DDBJ whole genome shotgun (WGS) entry which is preliminary data.</text>
</comment>
<evidence type="ECO:0000256" key="1">
    <source>
        <dbReference type="SAM" id="MobiDB-lite"/>
    </source>
</evidence>
<sequence>MKLSICTIVSAAAANAQLQSVPGRLRSATTTNEWGRQRRTQITRSLESSMSFSMDFDASISMPEVDDLSVGTSMSMVGDMEWAIPDEPEIVLDEVAVVDEESETEVDGDETAEESAETSEEDFVDGEFVDMKLEANTASSYVMSSAAAITAFAIVNML</sequence>
<dbReference type="AlphaFoldDB" id="A0ABD3NTR5"/>
<dbReference type="Proteomes" id="UP001530400">
    <property type="component" value="Unassembled WGS sequence"/>
</dbReference>
<gene>
    <name evidence="2" type="ORF">ACHAWO_000549</name>
</gene>
<proteinExistence type="predicted"/>
<protein>
    <submittedName>
        <fullName evidence="2">Uncharacterized protein</fullName>
    </submittedName>
</protein>